<organism evidence="1 2">
    <name type="scientific">Rhynchophorus ferrugineus</name>
    <name type="common">Red palm weevil</name>
    <name type="synonym">Curculio ferrugineus</name>
    <dbReference type="NCBI Taxonomy" id="354439"/>
    <lineage>
        <taxon>Eukaryota</taxon>
        <taxon>Metazoa</taxon>
        <taxon>Ecdysozoa</taxon>
        <taxon>Arthropoda</taxon>
        <taxon>Hexapoda</taxon>
        <taxon>Insecta</taxon>
        <taxon>Pterygota</taxon>
        <taxon>Neoptera</taxon>
        <taxon>Endopterygota</taxon>
        <taxon>Coleoptera</taxon>
        <taxon>Polyphaga</taxon>
        <taxon>Cucujiformia</taxon>
        <taxon>Curculionidae</taxon>
        <taxon>Dryophthorinae</taxon>
        <taxon>Rhynchophorus</taxon>
    </lineage>
</organism>
<keyword evidence="2" id="KW-1185">Reference proteome</keyword>
<proteinExistence type="predicted"/>
<dbReference type="Proteomes" id="UP000625711">
    <property type="component" value="Unassembled WGS sequence"/>
</dbReference>
<evidence type="ECO:0000313" key="1">
    <source>
        <dbReference type="EMBL" id="KAF7263230.1"/>
    </source>
</evidence>
<comment type="caution">
    <text evidence="1">The sequence shown here is derived from an EMBL/GenBank/DDBJ whole genome shotgun (WGS) entry which is preliminary data.</text>
</comment>
<accession>A0A834HRK2</accession>
<sequence length="36" mass="4082">KSFSGKTQTDLVQDDKVNVMISSKSIVNNWLGFCYQ</sequence>
<reference evidence="1" key="1">
    <citation type="submission" date="2020-08" db="EMBL/GenBank/DDBJ databases">
        <title>Genome sequencing and assembly of the red palm weevil Rhynchophorus ferrugineus.</title>
        <authorList>
            <person name="Dias G.B."/>
            <person name="Bergman C.M."/>
            <person name="Manee M."/>
        </authorList>
    </citation>
    <scope>NUCLEOTIDE SEQUENCE</scope>
    <source>
        <strain evidence="1">AA-2017</strain>
        <tissue evidence="1">Whole larva</tissue>
    </source>
</reference>
<feature type="non-terminal residue" evidence="1">
    <location>
        <position position="1"/>
    </location>
</feature>
<dbReference type="EMBL" id="JAACXV010022859">
    <property type="protein sequence ID" value="KAF7263230.1"/>
    <property type="molecule type" value="Genomic_DNA"/>
</dbReference>
<gene>
    <name evidence="1" type="ORF">GWI33_003462</name>
</gene>
<protein>
    <submittedName>
        <fullName evidence="1">Uncharacterized protein</fullName>
    </submittedName>
</protein>
<dbReference type="AlphaFoldDB" id="A0A834HRK2"/>
<evidence type="ECO:0000313" key="2">
    <source>
        <dbReference type="Proteomes" id="UP000625711"/>
    </source>
</evidence>
<name>A0A834HRK2_RHYFE</name>